<evidence type="ECO:0000256" key="8">
    <source>
        <dbReference type="SAM" id="MobiDB-lite"/>
    </source>
</evidence>
<evidence type="ECO:0000256" key="6">
    <source>
        <dbReference type="PROSITE-ProRule" id="PRU01161"/>
    </source>
</evidence>
<dbReference type="PROSITE" id="PS51635">
    <property type="entry name" value="PNPLA"/>
    <property type="match status" value="1"/>
</dbReference>
<evidence type="ECO:0000256" key="1">
    <source>
        <dbReference type="ARBA" id="ARBA00010240"/>
    </source>
</evidence>
<feature type="region of interest" description="Disordered" evidence="8">
    <location>
        <begin position="524"/>
        <end position="554"/>
    </location>
</feature>
<evidence type="ECO:0000256" key="4">
    <source>
        <dbReference type="ARBA" id="ARBA00023098"/>
    </source>
</evidence>
<gene>
    <name evidence="10" type="ORF">B296_00004902</name>
</gene>
<dbReference type="AlphaFoldDB" id="A0A427A4S5"/>
<dbReference type="GO" id="GO:0016787">
    <property type="term" value="F:hydrolase activity"/>
    <property type="evidence" value="ECO:0007669"/>
    <property type="project" value="UniProtKB-KW"/>
</dbReference>
<feature type="compositionally biased region" description="Low complexity" evidence="8">
    <location>
        <begin position="527"/>
        <end position="554"/>
    </location>
</feature>
<comment type="similarity">
    <text evidence="1 7">Belongs to the patatin family.</text>
</comment>
<dbReference type="EMBL" id="AMZH03003773">
    <property type="protein sequence ID" value="RRT71204.1"/>
    <property type="molecule type" value="Genomic_DNA"/>
</dbReference>
<reference evidence="10 11" key="1">
    <citation type="journal article" date="2014" name="Agronomy (Basel)">
        <title>A Draft Genome Sequence for Ensete ventricosum, the Drought-Tolerant Tree Against Hunger.</title>
        <authorList>
            <person name="Harrison J."/>
            <person name="Moore K.A."/>
            <person name="Paszkiewicz K."/>
            <person name="Jones T."/>
            <person name="Grant M."/>
            <person name="Ambacheew D."/>
            <person name="Muzemil S."/>
            <person name="Studholme D.J."/>
        </authorList>
    </citation>
    <scope>NUCLEOTIDE SEQUENCE [LARGE SCALE GENOMIC DNA]</scope>
</reference>
<comment type="function">
    <text evidence="5">Possesses non-specific lipolytic acyl hydrolase (LAH) activity. Hydrolyzes phospholipids as well as galactolipids. May play a role in disease resistance.</text>
</comment>
<sequence length="554" mass="58890">MAVCLYAPRGTRHHTRLRTTCCRFAGFGVASSHVIPGDTRGAMLTRAIPGQLARFDPNTPPHFPPTFRGAYPRLRSRPFVSHRTVDTEPYGSHPHEASPTFAVLTPTTCAASSLYLSDAGRRSLPQVETFSSFPSQIKPVPLSYEIFSILESKFLFGLDDHKQLLFPSSSSSSSTDSPRIPAGAAGRVRILSIDGGGSPSDAFLAAAALARLESSLRRHSGDPSATVTEMFDVAAGSGAGGVLAAMLFTRGHDGRPLFSAADALQVLLAESRRRGGRGFAAKRGFLRGVFRRPGGFLRRIFGDATLRDTIKPLLIPCYDLATGAPFLFSRADAVEADGYDFRVWEVCAATCADAGAAAVELRSVDGQTRVAAAGGGMAMANPAAAAMTHVLHNKQEFPFVAGVEDLMVVSLAASAVAPSAAGTAGLVRIAGEGVADMCRRSNYVRVQANGFMCGNCTPRMANPKNLMEAAEDIMSQRNVESLLFRGKKISGETNAEKLDRFSGALIKEEETRKKSPIPTVVVKQVMTPRTSSATNITTTTTTTSTKTTSTSPDH</sequence>
<name>A0A427A4S5_ENSVE</name>
<feature type="domain" description="PNPLA" evidence="9">
    <location>
        <begin position="191"/>
        <end position="387"/>
    </location>
</feature>
<evidence type="ECO:0000256" key="3">
    <source>
        <dbReference type="ARBA" id="ARBA00022963"/>
    </source>
</evidence>
<keyword evidence="2 7" id="KW-0378">Hydrolase</keyword>
<dbReference type="EC" id="3.1.1.-" evidence="7"/>
<comment type="function">
    <text evidence="7">Lipolytic acyl hydrolase (LAH).</text>
</comment>
<keyword evidence="4 7" id="KW-0443">Lipid metabolism</keyword>
<dbReference type="PANTHER" id="PTHR32241:SF12">
    <property type="entry name" value="OS03G0784100 PROTEIN"/>
    <property type="match status" value="1"/>
</dbReference>
<evidence type="ECO:0000256" key="2">
    <source>
        <dbReference type="ARBA" id="ARBA00022801"/>
    </source>
</evidence>
<accession>A0A427A4S5</accession>
<dbReference type="Gene3D" id="3.40.1090.10">
    <property type="entry name" value="Cytosolic phospholipase A2 catalytic domain"/>
    <property type="match status" value="1"/>
</dbReference>
<evidence type="ECO:0000256" key="5">
    <source>
        <dbReference type="ARBA" id="ARBA00025642"/>
    </source>
</evidence>
<comment type="caution">
    <text evidence="6">Lacks conserved residue(s) required for the propagation of feature annotation.</text>
</comment>
<dbReference type="InterPro" id="IPR002641">
    <property type="entry name" value="PNPLA_dom"/>
</dbReference>
<dbReference type="Proteomes" id="UP000287651">
    <property type="component" value="Unassembled WGS sequence"/>
</dbReference>
<comment type="caution">
    <text evidence="10">The sequence shown here is derived from an EMBL/GenBank/DDBJ whole genome shotgun (WGS) entry which is preliminary data.</text>
</comment>
<proteinExistence type="inferred from homology"/>
<dbReference type="Pfam" id="PF01734">
    <property type="entry name" value="Patatin"/>
    <property type="match status" value="1"/>
</dbReference>
<evidence type="ECO:0000313" key="10">
    <source>
        <dbReference type="EMBL" id="RRT71204.1"/>
    </source>
</evidence>
<keyword evidence="3 7" id="KW-0442">Lipid degradation</keyword>
<dbReference type="SUPFAM" id="SSF52151">
    <property type="entry name" value="FabD/lysophospholipase-like"/>
    <property type="match status" value="1"/>
</dbReference>
<protein>
    <recommendedName>
        <fullName evidence="7">Patatin</fullName>
        <ecNumber evidence="7">3.1.1.-</ecNumber>
    </recommendedName>
</protein>
<dbReference type="InterPro" id="IPR016035">
    <property type="entry name" value="Acyl_Trfase/lysoPLipase"/>
</dbReference>
<dbReference type="GO" id="GO:0016042">
    <property type="term" value="P:lipid catabolic process"/>
    <property type="evidence" value="ECO:0007669"/>
    <property type="project" value="UniProtKB-KW"/>
</dbReference>
<evidence type="ECO:0000259" key="9">
    <source>
        <dbReference type="PROSITE" id="PS51635"/>
    </source>
</evidence>
<dbReference type="PANTHER" id="PTHR32241">
    <property type="entry name" value="PATATIN-LIKE PROTEIN 6"/>
    <property type="match status" value="1"/>
</dbReference>
<organism evidence="10 11">
    <name type="scientific">Ensete ventricosum</name>
    <name type="common">Abyssinian banana</name>
    <name type="synonym">Musa ensete</name>
    <dbReference type="NCBI Taxonomy" id="4639"/>
    <lineage>
        <taxon>Eukaryota</taxon>
        <taxon>Viridiplantae</taxon>
        <taxon>Streptophyta</taxon>
        <taxon>Embryophyta</taxon>
        <taxon>Tracheophyta</taxon>
        <taxon>Spermatophyta</taxon>
        <taxon>Magnoliopsida</taxon>
        <taxon>Liliopsida</taxon>
        <taxon>Zingiberales</taxon>
        <taxon>Musaceae</taxon>
        <taxon>Ensete</taxon>
    </lineage>
</organism>
<evidence type="ECO:0000313" key="11">
    <source>
        <dbReference type="Proteomes" id="UP000287651"/>
    </source>
</evidence>
<comment type="domain">
    <text evidence="7">The nitrogen atoms of the two glycine residues in the GGXR motif define the oxyanion hole, and stabilize the oxyanion that forms during the nucleophilic attack by the catalytic serine during substrate cleavage.</text>
</comment>
<evidence type="ECO:0000256" key="7">
    <source>
        <dbReference type="RuleBase" id="RU361262"/>
    </source>
</evidence>